<dbReference type="AlphaFoldDB" id="A0A1B2HBZ0"/>
<dbReference type="SUPFAM" id="SSF53448">
    <property type="entry name" value="Nucleotide-diphospho-sugar transferases"/>
    <property type="match status" value="1"/>
</dbReference>
<proteinExistence type="predicted"/>
<accession>A0A1B2HBZ0</accession>
<evidence type="ECO:0000313" key="2">
    <source>
        <dbReference type="Proteomes" id="UP000093053"/>
    </source>
</evidence>
<dbReference type="Proteomes" id="UP000093053">
    <property type="component" value="Chromosome"/>
</dbReference>
<dbReference type="STRING" id="1586287.BBK82_03190"/>
<keyword evidence="2" id="KW-1185">Reference proteome</keyword>
<name>A0A1B2HBZ0_9PSEU</name>
<dbReference type="EMBL" id="CP016793">
    <property type="protein sequence ID" value="ANZ35222.1"/>
    <property type="molecule type" value="Genomic_DNA"/>
</dbReference>
<evidence type="ECO:0008006" key="3">
    <source>
        <dbReference type="Google" id="ProtNLM"/>
    </source>
</evidence>
<dbReference type="OrthoDB" id="3356875at2"/>
<dbReference type="RefSeq" id="WP_065913638.1">
    <property type="nucleotide sequence ID" value="NZ_CP016793.1"/>
</dbReference>
<dbReference type="KEGG" id="led:BBK82_03190"/>
<dbReference type="InterPro" id="IPR029044">
    <property type="entry name" value="Nucleotide-diphossugar_trans"/>
</dbReference>
<sequence length="242" mass="26275">MADLLMIVPTRGRPHNIAALLEAWSETTVGDTELLIALDDDDPALSEYLTIKPEMEWPPAPVHPPRWISQSRLRLAGTLNALAVAEAQGGRHKAIGFMGDDHRPRTRGWDAAFSTALADLGTGVVYGNDLIQGAALPTAVAMTADVIAALGYMVPPGLVHLYLDNAWLSIGEGIGRIRYLPEVVIEHMHPLAGKAPQDDGYREVNSEQQYLADRKSYEDWVNGGLDQDLAKLRALLAPAARS</sequence>
<organism evidence="1 2">
    <name type="scientific">Lentzea guizhouensis</name>
    <dbReference type="NCBI Taxonomy" id="1586287"/>
    <lineage>
        <taxon>Bacteria</taxon>
        <taxon>Bacillati</taxon>
        <taxon>Actinomycetota</taxon>
        <taxon>Actinomycetes</taxon>
        <taxon>Pseudonocardiales</taxon>
        <taxon>Pseudonocardiaceae</taxon>
        <taxon>Lentzea</taxon>
    </lineage>
</organism>
<gene>
    <name evidence="1" type="ORF">BBK82_03190</name>
</gene>
<evidence type="ECO:0000313" key="1">
    <source>
        <dbReference type="EMBL" id="ANZ35222.1"/>
    </source>
</evidence>
<reference evidence="1 2" key="1">
    <citation type="submission" date="2016-07" db="EMBL/GenBank/DDBJ databases">
        <title>Complete genome sequence of the Lentzea guizhouensis DHS C013.</title>
        <authorList>
            <person name="Cao C."/>
        </authorList>
    </citation>
    <scope>NUCLEOTIDE SEQUENCE [LARGE SCALE GENOMIC DNA]</scope>
    <source>
        <strain evidence="1 2">DHS C013</strain>
    </source>
</reference>
<protein>
    <recommendedName>
        <fullName evidence="3">Glycosyltransferase</fullName>
    </recommendedName>
</protein>